<keyword evidence="1" id="KW-0560">Oxidoreductase</keyword>
<dbReference type="EMBL" id="CP001738">
    <property type="protein sequence ID" value="ACY97558.1"/>
    <property type="molecule type" value="Genomic_DNA"/>
</dbReference>
<dbReference type="Proteomes" id="UP000001918">
    <property type="component" value="Chromosome"/>
</dbReference>
<dbReference type="InterPro" id="IPR011576">
    <property type="entry name" value="Pyridox_Oxase_N"/>
</dbReference>
<evidence type="ECO:0000256" key="1">
    <source>
        <dbReference type="ARBA" id="ARBA00023002"/>
    </source>
</evidence>
<dbReference type="GO" id="GO:0016627">
    <property type="term" value="F:oxidoreductase activity, acting on the CH-CH group of donors"/>
    <property type="evidence" value="ECO:0007669"/>
    <property type="project" value="TreeGrafter"/>
</dbReference>
<dbReference type="Gene3D" id="2.30.110.10">
    <property type="entry name" value="Electron Transport, Fmn-binding Protein, Chain A"/>
    <property type="match status" value="1"/>
</dbReference>
<dbReference type="OrthoDB" id="1094370at2"/>
<dbReference type="PANTHER" id="PTHR35176">
    <property type="entry name" value="HEME OXYGENASE HI_0854-RELATED"/>
    <property type="match status" value="1"/>
</dbReference>
<accession>D1ADU8</accession>
<dbReference type="HOGENOM" id="CLU_123922_0_1_11"/>
<dbReference type="AlphaFoldDB" id="D1ADU8"/>
<feature type="domain" description="Pyridoxamine 5'-phosphate oxidase N-terminal" evidence="2">
    <location>
        <begin position="4"/>
        <end position="137"/>
    </location>
</feature>
<gene>
    <name evidence="3" type="ordered locus">Tcur_1991</name>
</gene>
<evidence type="ECO:0000313" key="3">
    <source>
        <dbReference type="EMBL" id="ACY97558.1"/>
    </source>
</evidence>
<name>D1ADU8_THECD</name>
<evidence type="ECO:0000259" key="2">
    <source>
        <dbReference type="Pfam" id="PF01243"/>
    </source>
</evidence>
<dbReference type="SUPFAM" id="SSF50475">
    <property type="entry name" value="FMN-binding split barrel"/>
    <property type="match status" value="1"/>
</dbReference>
<evidence type="ECO:0000313" key="4">
    <source>
        <dbReference type="Proteomes" id="UP000001918"/>
    </source>
</evidence>
<dbReference type="eggNOG" id="COG0748">
    <property type="taxonomic scope" value="Bacteria"/>
</dbReference>
<dbReference type="InterPro" id="IPR012349">
    <property type="entry name" value="Split_barrel_FMN-bd"/>
</dbReference>
<protein>
    <submittedName>
        <fullName evidence="3">Pyridoxamine 5'-phosphate oxidase-related FMN-binding protein</fullName>
    </submittedName>
</protein>
<dbReference type="KEGG" id="tcu:Tcur_1991"/>
<dbReference type="GO" id="GO:0070967">
    <property type="term" value="F:coenzyme F420 binding"/>
    <property type="evidence" value="ECO:0007669"/>
    <property type="project" value="TreeGrafter"/>
</dbReference>
<dbReference type="PANTHER" id="PTHR35176:SF2">
    <property type="entry name" value="F420H(2)-DEPENDENT REDUCTASE RV1155"/>
    <property type="match status" value="1"/>
</dbReference>
<reference evidence="3 4" key="1">
    <citation type="journal article" date="2011" name="Stand. Genomic Sci.">
        <title>Complete genome sequence of Thermomonospora curvata type strain (B9).</title>
        <authorList>
            <person name="Chertkov O."/>
            <person name="Sikorski J."/>
            <person name="Nolan M."/>
            <person name="Lapidus A."/>
            <person name="Lucas S."/>
            <person name="Del Rio T.G."/>
            <person name="Tice H."/>
            <person name="Cheng J.F."/>
            <person name="Goodwin L."/>
            <person name="Pitluck S."/>
            <person name="Liolios K."/>
            <person name="Ivanova N."/>
            <person name="Mavromatis K."/>
            <person name="Mikhailova N."/>
            <person name="Ovchinnikova G."/>
            <person name="Pati A."/>
            <person name="Chen A."/>
            <person name="Palaniappan K."/>
            <person name="Djao O.D."/>
            <person name="Land M."/>
            <person name="Hauser L."/>
            <person name="Chang Y.J."/>
            <person name="Jeffries C.D."/>
            <person name="Brettin T."/>
            <person name="Han C."/>
            <person name="Detter J.C."/>
            <person name="Rohde M."/>
            <person name="Goker M."/>
            <person name="Woyke T."/>
            <person name="Bristow J."/>
            <person name="Eisen J.A."/>
            <person name="Markowitz V."/>
            <person name="Hugenholtz P."/>
            <person name="Klenk H.P."/>
            <person name="Kyrpides N.C."/>
        </authorList>
    </citation>
    <scope>NUCLEOTIDE SEQUENCE [LARGE SCALE GENOMIC DNA]</scope>
    <source>
        <strain evidence="4">ATCC 19995 / DSM 43183 / JCM 3096 / KCTC 9072 / NBRC 15933 / NCIMB 10081 / Henssen B9</strain>
    </source>
</reference>
<dbReference type="STRING" id="471852.Tcur_1991"/>
<organism evidence="3 4">
    <name type="scientific">Thermomonospora curvata (strain ATCC 19995 / DSM 43183 / JCM 3096 / KCTC 9072 / NBRC 15933 / NCIMB 10081 / Henssen B9)</name>
    <dbReference type="NCBI Taxonomy" id="471852"/>
    <lineage>
        <taxon>Bacteria</taxon>
        <taxon>Bacillati</taxon>
        <taxon>Actinomycetota</taxon>
        <taxon>Actinomycetes</taxon>
        <taxon>Streptosporangiales</taxon>
        <taxon>Thermomonosporaceae</taxon>
        <taxon>Thermomonospora</taxon>
    </lineage>
</organism>
<dbReference type="GO" id="GO:0005829">
    <property type="term" value="C:cytosol"/>
    <property type="evidence" value="ECO:0007669"/>
    <property type="project" value="TreeGrafter"/>
</dbReference>
<dbReference type="RefSeq" id="WP_012852342.1">
    <property type="nucleotide sequence ID" value="NC_013510.1"/>
</dbReference>
<dbReference type="NCBIfam" id="TIGR03618">
    <property type="entry name" value="Rv1155_F420"/>
    <property type="match status" value="1"/>
</dbReference>
<dbReference type="InterPro" id="IPR019920">
    <property type="entry name" value="F420-binding_dom_put"/>
</dbReference>
<dbReference type="Pfam" id="PF01243">
    <property type="entry name" value="PNPOx_N"/>
    <property type="match status" value="1"/>
</dbReference>
<dbReference type="InterPro" id="IPR052019">
    <property type="entry name" value="F420H2_bilvrd_red/Heme_oxyg"/>
</dbReference>
<sequence>MTDTAALRALLSERELGVLATIRRNGRPQLSTVVYHYDPGRELIRISVTADRAKTRNLARDPRASLHVSAADGWSWAVAEGTAELSPVAADPQDATVAELIDLYRAIRGEHPDWDDYRRAMVAERRLVVRLHVERLYGQPPAS</sequence>
<proteinExistence type="predicted"/>
<keyword evidence="4" id="KW-1185">Reference proteome</keyword>